<name>A0A1M5GSX2_STRHI</name>
<evidence type="ECO:0000313" key="3">
    <source>
        <dbReference type="Proteomes" id="UP000184501"/>
    </source>
</evidence>
<dbReference type="GO" id="GO:0006796">
    <property type="term" value="P:phosphate-containing compound metabolic process"/>
    <property type="evidence" value="ECO:0007669"/>
    <property type="project" value="InterPro"/>
</dbReference>
<evidence type="ECO:0000256" key="1">
    <source>
        <dbReference type="SAM" id="MobiDB-lite"/>
    </source>
</evidence>
<dbReference type="SUPFAM" id="SSF50324">
    <property type="entry name" value="Inorganic pyrophosphatase"/>
    <property type="match status" value="1"/>
</dbReference>
<dbReference type="GO" id="GO:0005737">
    <property type="term" value="C:cytoplasm"/>
    <property type="evidence" value="ECO:0007669"/>
    <property type="project" value="InterPro"/>
</dbReference>
<keyword evidence="3" id="KW-1185">Reference proteome</keyword>
<dbReference type="STRING" id="2017.SAMN05444320_106253"/>
<accession>A0A1M5GSX2</accession>
<dbReference type="GO" id="GO:0004427">
    <property type="term" value="F:inorganic diphosphate phosphatase activity"/>
    <property type="evidence" value="ECO:0007669"/>
    <property type="project" value="InterPro"/>
</dbReference>
<dbReference type="InterPro" id="IPR036649">
    <property type="entry name" value="Pyrophosphatase_sf"/>
</dbReference>
<organism evidence="2 3">
    <name type="scientific">Streptoalloteichus hindustanus</name>
    <dbReference type="NCBI Taxonomy" id="2017"/>
    <lineage>
        <taxon>Bacteria</taxon>
        <taxon>Bacillati</taxon>
        <taxon>Actinomycetota</taxon>
        <taxon>Actinomycetes</taxon>
        <taxon>Pseudonocardiales</taxon>
        <taxon>Pseudonocardiaceae</taxon>
        <taxon>Streptoalloteichus</taxon>
    </lineage>
</organism>
<dbReference type="RefSeq" id="WP_200797603.1">
    <property type="nucleotide sequence ID" value="NZ_FQVN01000006.1"/>
</dbReference>
<evidence type="ECO:0000313" key="2">
    <source>
        <dbReference type="EMBL" id="SHG06771.1"/>
    </source>
</evidence>
<feature type="compositionally biased region" description="Pro residues" evidence="1">
    <location>
        <begin position="111"/>
        <end position="129"/>
    </location>
</feature>
<sequence length="129" mass="13382">MGDFFALLDALARGNDLVVDRPRGRPHPRIPEAVYPLDYGHLLGTRGGDGAEVDVFVGSARGLGVVGVLLTTDLAKGDVETKVLLDCTADEIAAARAFCADVLRIGGELVPRPPPSPASSPSPPPSGTR</sequence>
<dbReference type="Proteomes" id="UP000184501">
    <property type="component" value="Unassembled WGS sequence"/>
</dbReference>
<proteinExistence type="predicted"/>
<protein>
    <submittedName>
        <fullName evidence="2">Inorganic pyrophosphatase</fullName>
    </submittedName>
</protein>
<reference evidence="2 3" key="1">
    <citation type="submission" date="2016-11" db="EMBL/GenBank/DDBJ databases">
        <authorList>
            <person name="Jaros S."/>
            <person name="Januszkiewicz K."/>
            <person name="Wedrychowicz H."/>
        </authorList>
    </citation>
    <scope>NUCLEOTIDE SEQUENCE [LARGE SCALE GENOMIC DNA]</scope>
    <source>
        <strain evidence="2 3">DSM 44523</strain>
    </source>
</reference>
<feature type="region of interest" description="Disordered" evidence="1">
    <location>
        <begin position="108"/>
        <end position="129"/>
    </location>
</feature>
<dbReference type="GO" id="GO:0000287">
    <property type="term" value="F:magnesium ion binding"/>
    <property type="evidence" value="ECO:0007669"/>
    <property type="project" value="InterPro"/>
</dbReference>
<dbReference type="EMBL" id="FQVN01000006">
    <property type="protein sequence ID" value="SHG06771.1"/>
    <property type="molecule type" value="Genomic_DNA"/>
</dbReference>
<gene>
    <name evidence="2" type="ORF">SAMN05444320_106253</name>
</gene>
<dbReference type="AlphaFoldDB" id="A0A1M5GSX2"/>